<dbReference type="Proteomes" id="UP000267841">
    <property type="component" value="Unassembled WGS sequence"/>
</dbReference>
<organism evidence="1 2">
    <name type="scientific">Hydrogenivirga caldilitoris</name>
    <dbReference type="NCBI Taxonomy" id="246264"/>
    <lineage>
        <taxon>Bacteria</taxon>
        <taxon>Pseudomonadati</taxon>
        <taxon>Aquificota</taxon>
        <taxon>Aquificia</taxon>
        <taxon>Aquificales</taxon>
        <taxon>Aquificaceae</taxon>
        <taxon>Hydrogenivirga</taxon>
    </lineage>
</organism>
<evidence type="ECO:0000313" key="1">
    <source>
        <dbReference type="EMBL" id="RLJ71261.1"/>
    </source>
</evidence>
<evidence type="ECO:0008006" key="3">
    <source>
        <dbReference type="Google" id="ProtNLM"/>
    </source>
</evidence>
<keyword evidence="2" id="KW-1185">Reference proteome</keyword>
<dbReference type="EMBL" id="RCCJ01000001">
    <property type="protein sequence ID" value="RLJ71261.1"/>
    <property type="molecule type" value="Genomic_DNA"/>
</dbReference>
<proteinExistence type="predicted"/>
<dbReference type="RefSeq" id="WP_121012374.1">
    <property type="nucleotide sequence ID" value="NZ_RCCJ01000001.1"/>
</dbReference>
<evidence type="ECO:0000313" key="2">
    <source>
        <dbReference type="Proteomes" id="UP000267841"/>
    </source>
</evidence>
<sequence>MRLLREIFVKDWKYKLAALLISVSLWSVVNFGSRTAITVSRYVEVRNPKPEFNYKLEPDRVEITVYVVERLLLSKLISHVRAYVDVSKIDKPGVYKLNVISETAVPVLIHPASVEPPVIKVRVLKKPPE</sequence>
<dbReference type="Gene3D" id="2.170.120.30">
    <property type="match status" value="1"/>
</dbReference>
<accession>A0A497XSM6</accession>
<name>A0A497XSM6_9AQUI</name>
<dbReference type="OrthoDB" id="15086at2"/>
<gene>
    <name evidence="1" type="ORF">BCF55_1560</name>
</gene>
<reference evidence="1 2" key="1">
    <citation type="submission" date="2018-10" db="EMBL/GenBank/DDBJ databases">
        <title>Genomic Encyclopedia of Archaeal and Bacterial Type Strains, Phase II (KMG-II): from individual species to whole genera.</title>
        <authorList>
            <person name="Goeker M."/>
        </authorList>
    </citation>
    <scope>NUCLEOTIDE SEQUENCE [LARGE SCALE GENOMIC DNA]</scope>
    <source>
        <strain evidence="1 2">DSM 16510</strain>
    </source>
</reference>
<comment type="caution">
    <text evidence="1">The sequence shown here is derived from an EMBL/GenBank/DDBJ whole genome shotgun (WGS) entry which is preliminary data.</text>
</comment>
<protein>
    <recommendedName>
        <fullName evidence="3">YbbR-like protein</fullName>
    </recommendedName>
</protein>
<dbReference type="AlphaFoldDB" id="A0A497XSM6"/>